<feature type="transmembrane region" description="Helical" evidence="1">
    <location>
        <begin position="343"/>
        <end position="366"/>
    </location>
</feature>
<dbReference type="HOGENOM" id="CLU_040314_0_0_1"/>
<proteinExistence type="predicted"/>
<reference evidence="2 3" key="1">
    <citation type="journal article" date="2012" name="Appl. Environ. Microbiol.">
        <title>Short-read sequencing for genomic analysis of the brown rot fungus Fibroporia radiculosa.</title>
        <authorList>
            <person name="Tang J.D."/>
            <person name="Perkins A.D."/>
            <person name="Sonstegard T.S."/>
            <person name="Schroeder S.G."/>
            <person name="Burgess S.C."/>
            <person name="Diehl S.V."/>
        </authorList>
    </citation>
    <scope>NUCLEOTIDE SEQUENCE [LARGE SCALE GENOMIC DNA]</scope>
    <source>
        <strain evidence="2 3">TFFH 294</strain>
    </source>
</reference>
<organism evidence="2 3">
    <name type="scientific">Fibroporia radiculosa</name>
    <dbReference type="NCBI Taxonomy" id="599839"/>
    <lineage>
        <taxon>Eukaryota</taxon>
        <taxon>Fungi</taxon>
        <taxon>Dikarya</taxon>
        <taxon>Basidiomycota</taxon>
        <taxon>Agaricomycotina</taxon>
        <taxon>Agaricomycetes</taxon>
        <taxon>Polyporales</taxon>
        <taxon>Fibroporiaceae</taxon>
        <taxon>Fibroporia</taxon>
    </lineage>
</organism>
<name>J4HTW2_9APHY</name>
<feature type="transmembrane region" description="Helical" evidence="1">
    <location>
        <begin position="305"/>
        <end position="323"/>
    </location>
</feature>
<dbReference type="RefSeq" id="XP_012179045.1">
    <property type="nucleotide sequence ID" value="XM_012323655.1"/>
</dbReference>
<protein>
    <submittedName>
        <fullName evidence="2">Uncharacterized protein</fullName>
    </submittedName>
</protein>
<gene>
    <name evidence="2" type="ORF">FIBRA_01784</name>
</gene>
<dbReference type="Proteomes" id="UP000006352">
    <property type="component" value="Unassembled WGS sequence"/>
</dbReference>
<feature type="transmembrane region" description="Helical" evidence="1">
    <location>
        <begin position="235"/>
        <end position="257"/>
    </location>
</feature>
<evidence type="ECO:0000313" key="3">
    <source>
        <dbReference type="Proteomes" id="UP000006352"/>
    </source>
</evidence>
<dbReference type="GeneID" id="24094673"/>
<accession>J4HTW2</accession>
<dbReference type="EMBL" id="HE796949">
    <property type="protein sequence ID" value="CCL99762.1"/>
    <property type="molecule type" value="Genomic_DNA"/>
</dbReference>
<keyword evidence="1" id="KW-0812">Transmembrane</keyword>
<evidence type="ECO:0000313" key="2">
    <source>
        <dbReference type="EMBL" id="CCL99762.1"/>
    </source>
</evidence>
<keyword evidence="1" id="KW-1133">Transmembrane helix</keyword>
<dbReference type="AlphaFoldDB" id="J4HTW2"/>
<evidence type="ECO:0000256" key="1">
    <source>
        <dbReference type="SAM" id="Phobius"/>
    </source>
</evidence>
<feature type="transmembrane region" description="Helical" evidence="1">
    <location>
        <begin position="210"/>
        <end position="229"/>
    </location>
</feature>
<feature type="transmembrane region" description="Helical" evidence="1">
    <location>
        <begin position="72"/>
        <end position="91"/>
    </location>
</feature>
<keyword evidence="3" id="KW-1185">Reference proteome</keyword>
<sequence>MYSWCNLPASVLNNNTLQAQQCTSGTVLPGETCTICPNTDIAGVGVRAAFYVQSLFNTLLVIFSPEDSVPSAWASTLLTAALVIAAVVQKIQGSITLHHSILVLNYATLSCISSLAIAPILPVWRIESGDPVARGIKRGREHVQSQGDDTESITNMLLNTNVYTKTRRRYIRMSQEKQRTVLALALFLQVILQWSWGILMFVSPSYSQKACSADTVLLFFFVPLTAQHINDGRFYVWALWLLLSLGVTLFLTVILAISSRTRARKALSRHSTISSISSTSSPFYQQLYHTTMASMPPLKDPRRQSIFWGNVLFASFWILLIIASELQIRMNCIFSGENYFGGFGQITATFLAFTPIWSLTVALYRYPAELRKQRRRELAARTSSLRHPSPAAVSRIEVFPHRVHAAKVDDGHL</sequence>
<keyword evidence="1" id="KW-0472">Membrane</keyword>
<dbReference type="OrthoDB" id="5427664at2759"/>
<feature type="transmembrane region" description="Helical" evidence="1">
    <location>
        <begin position="103"/>
        <end position="124"/>
    </location>
</feature>
<dbReference type="InParanoid" id="J4HTW2"/>
<feature type="transmembrane region" description="Helical" evidence="1">
    <location>
        <begin position="181"/>
        <end position="203"/>
    </location>
</feature>